<reference evidence="2 3" key="1">
    <citation type="journal article" date="2017" name="Curr. Biol.">
        <title>Genome architecture and evolution of a unichromosomal asexual nematode.</title>
        <authorList>
            <person name="Fradin H."/>
            <person name="Zegar C."/>
            <person name="Gutwein M."/>
            <person name="Lucas J."/>
            <person name="Kovtun M."/>
            <person name="Corcoran D."/>
            <person name="Baugh L.R."/>
            <person name="Kiontke K."/>
            <person name="Gunsalus K."/>
            <person name="Fitch D.H."/>
            <person name="Piano F."/>
        </authorList>
    </citation>
    <scope>NUCLEOTIDE SEQUENCE [LARGE SCALE GENOMIC DNA]</scope>
    <source>
        <strain evidence="2">PF1309</strain>
    </source>
</reference>
<evidence type="ECO:0000313" key="3">
    <source>
        <dbReference type="Proteomes" id="UP000218231"/>
    </source>
</evidence>
<dbReference type="EMBL" id="LIAE01008401">
    <property type="protein sequence ID" value="PAV74153.1"/>
    <property type="molecule type" value="Genomic_DNA"/>
</dbReference>
<keyword evidence="3" id="KW-1185">Reference proteome</keyword>
<sequence>MGGVRQEDEEDMRVFWLLNVTGGNGPVATGRGRSHQREGGRRGQPGKTKCCPTGGGMRVGSNGGMKWLEGKLSFTLAVSVPLTVADLGLSLKGEGDRGE</sequence>
<name>A0A2A2KJW4_9BILA</name>
<accession>A0A2A2KJW4</accession>
<evidence type="ECO:0000313" key="2">
    <source>
        <dbReference type="EMBL" id="PAV74153.1"/>
    </source>
</evidence>
<comment type="caution">
    <text evidence="2">The sequence shown here is derived from an EMBL/GenBank/DDBJ whole genome shotgun (WGS) entry which is preliminary data.</text>
</comment>
<evidence type="ECO:0000256" key="1">
    <source>
        <dbReference type="SAM" id="MobiDB-lite"/>
    </source>
</evidence>
<protein>
    <submittedName>
        <fullName evidence="2">Uncharacterized protein</fullName>
    </submittedName>
</protein>
<organism evidence="2 3">
    <name type="scientific">Diploscapter pachys</name>
    <dbReference type="NCBI Taxonomy" id="2018661"/>
    <lineage>
        <taxon>Eukaryota</taxon>
        <taxon>Metazoa</taxon>
        <taxon>Ecdysozoa</taxon>
        <taxon>Nematoda</taxon>
        <taxon>Chromadorea</taxon>
        <taxon>Rhabditida</taxon>
        <taxon>Rhabditina</taxon>
        <taxon>Rhabditomorpha</taxon>
        <taxon>Rhabditoidea</taxon>
        <taxon>Rhabditidae</taxon>
        <taxon>Diploscapter</taxon>
    </lineage>
</organism>
<dbReference type="Proteomes" id="UP000218231">
    <property type="component" value="Unassembled WGS sequence"/>
</dbReference>
<feature type="region of interest" description="Disordered" evidence="1">
    <location>
        <begin position="24"/>
        <end position="56"/>
    </location>
</feature>
<gene>
    <name evidence="2" type="ORF">WR25_16493</name>
</gene>
<dbReference type="AlphaFoldDB" id="A0A2A2KJW4"/>
<proteinExistence type="predicted"/>